<keyword evidence="5" id="KW-1185">Reference proteome</keyword>
<dbReference type="RefSeq" id="WP_115848616.1">
    <property type="nucleotide sequence ID" value="NZ_QTUC01000001.1"/>
</dbReference>
<dbReference type="Gene3D" id="3.40.50.1820">
    <property type="entry name" value="alpha/beta hydrolase"/>
    <property type="match status" value="1"/>
</dbReference>
<evidence type="ECO:0000256" key="2">
    <source>
        <dbReference type="SAM" id="MobiDB-lite"/>
    </source>
</evidence>
<evidence type="ECO:0000313" key="5">
    <source>
        <dbReference type="Proteomes" id="UP000256485"/>
    </source>
</evidence>
<comment type="caution">
    <text evidence="4">The sequence shown here is derived from an EMBL/GenBank/DDBJ whole genome shotgun (WGS) entry which is preliminary data.</text>
</comment>
<keyword evidence="1" id="KW-0378">Hydrolase</keyword>
<dbReference type="GO" id="GO:0006508">
    <property type="term" value="P:proteolysis"/>
    <property type="evidence" value="ECO:0007669"/>
    <property type="project" value="InterPro"/>
</dbReference>
<protein>
    <submittedName>
        <fullName evidence="4">Dipeptidyl aminopeptidase/acylaminoacyl peptidase</fullName>
    </submittedName>
</protein>
<dbReference type="AlphaFoldDB" id="A0A3D9UYT6"/>
<dbReference type="SUPFAM" id="SSF82171">
    <property type="entry name" value="DPP6 N-terminal domain-like"/>
    <property type="match status" value="1"/>
</dbReference>
<dbReference type="Pfam" id="PF00326">
    <property type="entry name" value="Peptidase_S9"/>
    <property type="match status" value="1"/>
</dbReference>
<feature type="region of interest" description="Disordered" evidence="2">
    <location>
        <begin position="349"/>
        <end position="374"/>
    </location>
</feature>
<feature type="domain" description="Peptidase S9 prolyl oligopeptidase catalytic" evidence="3">
    <location>
        <begin position="415"/>
        <end position="613"/>
    </location>
</feature>
<keyword evidence="4" id="KW-0031">Aminopeptidase</keyword>
<accession>A0A3D9UYT6</accession>
<evidence type="ECO:0000256" key="1">
    <source>
        <dbReference type="ARBA" id="ARBA00022801"/>
    </source>
</evidence>
<sequence>MAAAVAPGLIRTLLQIPLVEARDVDDEGRLLVGYDVSGSMQLHEVDHDGTWRQLTALDGPARGRYLPGQRAVVVEHDAGGNERTQLSLLDLDETGAATDGEANDEGTDELPLRPLVHDPRWIHRLAGVRPGGVLYLTNRRNGVDFDLVHRDVATGEERVLYDGGGYVMEAQASPDGRWVALTRPNAPANSYQLVLVDTTDGQCRALTGWKDDTFLRTPSWLPDSSGLLVSSNAGREMTAVVHYDLTSDTWRDVVVDDAHDLVGWASPDGEHVLVAVNDDGEVGLAIHRLSDGRLVRTLPLPAGGCAALHRHPDPVWSPSGRFAAFTFSSPLEPPYAVRYDQASTTLTAARAPDTPAPPTCLVAPTSQRVPTPDGERIPTFLYRPADGGDGSVVVVIHGGPESQSVRQWSPIVAGLVAQGHAVVVPNVRGSTGYGKRWYALDDGRRRLDAVADLAALHEWLPAVGLDPGRAALYGGSYGGYMVLAGLAFQPERWVAGVDIVGIASLVTFLENTSSYRRSHREREYGSLAHDRDFLHEASPLTRVDAIRAALFVIHGANDPRVPLSEAEQIVAALRARGVPCEFRVYDDEGHGLAKRANQLDAYPAVLAFLAEKLAPPVRREAEDESSLGSQVGSG</sequence>
<dbReference type="Proteomes" id="UP000256485">
    <property type="component" value="Unassembled WGS sequence"/>
</dbReference>
<dbReference type="SUPFAM" id="SSF53474">
    <property type="entry name" value="alpha/beta-Hydrolases"/>
    <property type="match status" value="1"/>
</dbReference>
<dbReference type="PANTHER" id="PTHR42776">
    <property type="entry name" value="SERINE PEPTIDASE S9 FAMILY MEMBER"/>
    <property type="match status" value="1"/>
</dbReference>
<dbReference type="InterPro" id="IPR011042">
    <property type="entry name" value="6-blade_b-propeller_TolB-like"/>
</dbReference>
<keyword evidence="4" id="KW-0645">Protease</keyword>
<dbReference type="OrthoDB" id="9765647at2"/>
<dbReference type="GO" id="GO:0004252">
    <property type="term" value="F:serine-type endopeptidase activity"/>
    <property type="evidence" value="ECO:0007669"/>
    <property type="project" value="InterPro"/>
</dbReference>
<dbReference type="InterPro" id="IPR002470">
    <property type="entry name" value="Peptidase_S9A"/>
</dbReference>
<evidence type="ECO:0000259" key="3">
    <source>
        <dbReference type="Pfam" id="PF00326"/>
    </source>
</evidence>
<organism evidence="4 5">
    <name type="scientific">Thermasporomyces composti</name>
    <dbReference type="NCBI Taxonomy" id="696763"/>
    <lineage>
        <taxon>Bacteria</taxon>
        <taxon>Bacillati</taxon>
        <taxon>Actinomycetota</taxon>
        <taxon>Actinomycetes</taxon>
        <taxon>Propionibacteriales</taxon>
        <taxon>Nocardioidaceae</taxon>
        <taxon>Thermasporomyces</taxon>
    </lineage>
</organism>
<dbReference type="InterPro" id="IPR001375">
    <property type="entry name" value="Peptidase_S9_cat"/>
</dbReference>
<dbReference type="PRINTS" id="PR00862">
    <property type="entry name" value="PROLIGOPTASE"/>
</dbReference>
<dbReference type="InterPro" id="IPR029058">
    <property type="entry name" value="AB_hydrolase_fold"/>
</dbReference>
<dbReference type="GO" id="GO:0004177">
    <property type="term" value="F:aminopeptidase activity"/>
    <property type="evidence" value="ECO:0007669"/>
    <property type="project" value="UniProtKB-KW"/>
</dbReference>
<dbReference type="Gene3D" id="2.120.10.30">
    <property type="entry name" value="TolB, C-terminal domain"/>
    <property type="match status" value="1"/>
</dbReference>
<dbReference type="PANTHER" id="PTHR42776:SF27">
    <property type="entry name" value="DIPEPTIDYL PEPTIDASE FAMILY MEMBER 6"/>
    <property type="match status" value="1"/>
</dbReference>
<name>A0A3D9UYT6_THECX</name>
<proteinExistence type="predicted"/>
<reference evidence="4 5" key="1">
    <citation type="submission" date="2018-08" db="EMBL/GenBank/DDBJ databases">
        <title>Sequencing the genomes of 1000 actinobacteria strains.</title>
        <authorList>
            <person name="Klenk H.-P."/>
        </authorList>
    </citation>
    <scope>NUCLEOTIDE SEQUENCE [LARGE SCALE GENOMIC DNA]</scope>
    <source>
        <strain evidence="4 5">DSM 22891</strain>
    </source>
</reference>
<dbReference type="EMBL" id="QTUC01000001">
    <property type="protein sequence ID" value="REF34702.1"/>
    <property type="molecule type" value="Genomic_DNA"/>
</dbReference>
<evidence type="ECO:0000313" key="4">
    <source>
        <dbReference type="EMBL" id="REF34702.1"/>
    </source>
</evidence>
<gene>
    <name evidence="4" type="ORF">DFJ64_0066</name>
</gene>